<feature type="compositionally biased region" description="Basic and acidic residues" evidence="1">
    <location>
        <begin position="626"/>
        <end position="678"/>
    </location>
</feature>
<proteinExistence type="predicted"/>
<dbReference type="PANTHER" id="PTHR15503">
    <property type="entry name" value="LDOC1 RELATED"/>
    <property type="match status" value="1"/>
</dbReference>
<feature type="region of interest" description="Disordered" evidence="1">
    <location>
        <begin position="20"/>
        <end position="55"/>
    </location>
</feature>
<dbReference type="InterPro" id="IPR032567">
    <property type="entry name" value="RTL1-rel"/>
</dbReference>
<dbReference type="Pfam" id="PF08284">
    <property type="entry name" value="RVP_2"/>
    <property type="match status" value="1"/>
</dbReference>
<dbReference type="Pfam" id="PF03732">
    <property type="entry name" value="Retrotrans_gag"/>
    <property type="match status" value="1"/>
</dbReference>
<evidence type="ECO:0000313" key="3">
    <source>
        <dbReference type="EMBL" id="VFQ89645.1"/>
    </source>
</evidence>
<dbReference type="SUPFAM" id="SSF50630">
    <property type="entry name" value="Acid proteases"/>
    <property type="match status" value="1"/>
</dbReference>
<reference evidence="3 4" key="1">
    <citation type="submission" date="2018-04" db="EMBL/GenBank/DDBJ databases">
        <authorList>
            <person name="Vogel A."/>
        </authorList>
    </citation>
    <scope>NUCLEOTIDE SEQUENCE [LARGE SCALE GENOMIC DNA]</scope>
</reference>
<dbReference type="InterPro" id="IPR005162">
    <property type="entry name" value="Retrotrans_gag_dom"/>
</dbReference>
<dbReference type="OrthoDB" id="1194039at2759"/>
<name>A0A484MLF1_9ASTE</name>
<dbReference type="PANTHER" id="PTHR15503:SF22">
    <property type="entry name" value="TRANSPOSON TY3-I GAG POLYPROTEIN"/>
    <property type="match status" value="1"/>
</dbReference>
<feature type="compositionally biased region" description="Polar residues" evidence="1">
    <location>
        <begin position="234"/>
        <end position="257"/>
    </location>
</feature>
<protein>
    <recommendedName>
        <fullName evidence="2">Retrotransposon gag domain-containing protein</fullName>
    </recommendedName>
</protein>
<feature type="region of interest" description="Disordered" evidence="1">
    <location>
        <begin position="618"/>
        <end position="678"/>
    </location>
</feature>
<evidence type="ECO:0000313" key="4">
    <source>
        <dbReference type="Proteomes" id="UP000595140"/>
    </source>
</evidence>
<feature type="region of interest" description="Disordered" evidence="1">
    <location>
        <begin position="221"/>
        <end position="259"/>
    </location>
</feature>
<dbReference type="InterPro" id="IPR021109">
    <property type="entry name" value="Peptidase_aspartic_dom_sf"/>
</dbReference>
<dbReference type="CDD" id="cd00303">
    <property type="entry name" value="retropepsin_like"/>
    <property type="match status" value="1"/>
</dbReference>
<feature type="compositionally biased region" description="Basic and acidic residues" evidence="1">
    <location>
        <begin position="30"/>
        <end position="39"/>
    </location>
</feature>
<organism evidence="3 4">
    <name type="scientific">Cuscuta campestris</name>
    <dbReference type="NCBI Taxonomy" id="132261"/>
    <lineage>
        <taxon>Eukaryota</taxon>
        <taxon>Viridiplantae</taxon>
        <taxon>Streptophyta</taxon>
        <taxon>Embryophyta</taxon>
        <taxon>Tracheophyta</taxon>
        <taxon>Spermatophyta</taxon>
        <taxon>Magnoliopsida</taxon>
        <taxon>eudicotyledons</taxon>
        <taxon>Gunneridae</taxon>
        <taxon>Pentapetalae</taxon>
        <taxon>asterids</taxon>
        <taxon>lamiids</taxon>
        <taxon>Solanales</taxon>
        <taxon>Convolvulaceae</taxon>
        <taxon>Cuscuteae</taxon>
        <taxon>Cuscuta</taxon>
        <taxon>Cuscuta subgen. Grammica</taxon>
        <taxon>Cuscuta sect. Cleistogrammica</taxon>
    </lineage>
</organism>
<evidence type="ECO:0000256" key="1">
    <source>
        <dbReference type="SAM" id="MobiDB-lite"/>
    </source>
</evidence>
<dbReference type="EMBL" id="OOIL02003813">
    <property type="protein sequence ID" value="VFQ89645.1"/>
    <property type="molecule type" value="Genomic_DNA"/>
</dbReference>
<gene>
    <name evidence="3" type="ORF">CCAM_LOCUS31421</name>
</gene>
<dbReference type="InterPro" id="IPR016197">
    <property type="entry name" value="Chromo-like_dom_sf"/>
</dbReference>
<keyword evidence="4" id="KW-1185">Reference proteome</keyword>
<evidence type="ECO:0000259" key="2">
    <source>
        <dbReference type="Pfam" id="PF03732"/>
    </source>
</evidence>
<dbReference type="Gene3D" id="2.40.70.10">
    <property type="entry name" value="Acid Proteases"/>
    <property type="match status" value="1"/>
</dbReference>
<sequence>MTDASSTTIELDARTAVAGFQAGGGGRAGRHPEHHDRGGGFHTPKPKLEPPKSDGAEPLRWLYQVQEYFAYYETPPEERLRCVMMMLEGQAADWFRWRRNNGLIADWDDFVRKFKLRFDPLHYVDYVGQLTRVRQSIGVMEYQAAFEKVLTHVTDVPEPYLQSLFHAGLKNHIQHEISLLKPETLSESFALARELEAKHQAIVHSVGLKSSSWGTNFSRGNPSRAVSEGAAGSVTKTAQISSGVKTTSEGRESSNTPPVRRLTRAERFEKDAKGLCYNCDQKWHKGHKCGRFILIMGEDDGEEEEPEEDEEIEVAADISSLNSMSGVTTPRSLRLTGKIGQQGLDVLIDGGSTHNFVHPLTVEKLGLSLERVAAFRVYVGNGDSLCCTQQCRIVALELQGTTFTVDLYVLQIHGHDVVLGVQWLRGLGRVLHDYEKVTMEFAWGEQTVTLRGNAVVPKQTSLHHLRALHARHEVDAGILLMVAEAGDTKKGESGATQEGLPRGIAALLEHFDEVFNEPQGLPPHRTADHRIYLQPGVAPVNEQLALPSEIVHGQPLSEPARILAERQVLVRGRPEKQCLVEWTDGGRDDATWEPYDRLHQRFPALHLADKVASQAEGNVTHGLHGSQKETSRERDKSVGRARAKQTEGEKSLGREGREKIREPRTRKAPGWHDDYVLK</sequence>
<dbReference type="Proteomes" id="UP000595140">
    <property type="component" value="Unassembled WGS sequence"/>
</dbReference>
<dbReference type="SUPFAM" id="SSF54160">
    <property type="entry name" value="Chromo domain-like"/>
    <property type="match status" value="1"/>
</dbReference>
<feature type="domain" description="Retrotransposon gag" evidence="2">
    <location>
        <begin position="83"/>
        <end position="170"/>
    </location>
</feature>
<feature type="compositionally biased region" description="Basic and acidic residues" evidence="1">
    <location>
        <begin position="46"/>
        <end position="55"/>
    </location>
</feature>
<dbReference type="AlphaFoldDB" id="A0A484MLF1"/>
<accession>A0A484MLF1</accession>